<feature type="region of interest" description="Disordered" evidence="1">
    <location>
        <begin position="82"/>
        <end position="144"/>
    </location>
</feature>
<comment type="caution">
    <text evidence="2">The sequence shown here is derived from an EMBL/GenBank/DDBJ whole genome shotgun (WGS) entry which is preliminary data.</text>
</comment>
<reference evidence="2" key="1">
    <citation type="submission" date="2022-03" db="EMBL/GenBank/DDBJ databases">
        <authorList>
            <person name="Tunstrom K."/>
        </authorList>
    </citation>
    <scope>NUCLEOTIDE SEQUENCE</scope>
</reference>
<sequence length="180" mass="19677">MPGRREIKYLPRTKQIGEKHYVIKSQSFFKICEGEVSAVLCVRAGAHRKTECKRVQTGCVGRGGRGASERYGGARVQVHLGGGRRPAAHVPGPALQPPFSLSRSRAVTRESPGRSAARLPPPASPHATGGAQQRRRPSPARSARFCPVYTPGCKNETLTWGLFRNNRSVTQLFQVSLYSN</sequence>
<dbReference type="EMBL" id="CAKOGL010000029">
    <property type="protein sequence ID" value="CAH2106451.1"/>
    <property type="molecule type" value="Genomic_DNA"/>
</dbReference>
<name>A0AAU9V3B5_EUPED</name>
<keyword evidence="3" id="KW-1185">Reference proteome</keyword>
<protein>
    <submittedName>
        <fullName evidence="2">Uncharacterized protein</fullName>
    </submittedName>
</protein>
<organism evidence="2 3">
    <name type="scientific">Euphydryas editha</name>
    <name type="common">Edith's checkerspot</name>
    <dbReference type="NCBI Taxonomy" id="104508"/>
    <lineage>
        <taxon>Eukaryota</taxon>
        <taxon>Metazoa</taxon>
        <taxon>Ecdysozoa</taxon>
        <taxon>Arthropoda</taxon>
        <taxon>Hexapoda</taxon>
        <taxon>Insecta</taxon>
        <taxon>Pterygota</taxon>
        <taxon>Neoptera</taxon>
        <taxon>Endopterygota</taxon>
        <taxon>Lepidoptera</taxon>
        <taxon>Glossata</taxon>
        <taxon>Ditrysia</taxon>
        <taxon>Papilionoidea</taxon>
        <taxon>Nymphalidae</taxon>
        <taxon>Nymphalinae</taxon>
        <taxon>Euphydryas</taxon>
    </lineage>
</organism>
<proteinExistence type="predicted"/>
<evidence type="ECO:0000313" key="3">
    <source>
        <dbReference type="Proteomes" id="UP001153954"/>
    </source>
</evidence>
<accession>A0AAU9V3B5</accession>
<evidence type="ECO:0000313" key="2">
    <source>
        <dbReference type="EMBL" id="CAH2106451.1"/>
    </source>
</evidence>
<dbReference type="Proteomes" id="UP001153954">
    <property type="component" value="Unassembled WGS sequence"/>
</dbReference>
<evidence type="ECO:0000256" key="1">
    <source>
        <dbReference type="SAM" id="MobiDB-lite"/>
    </source>
</evidence>
<gene>
    <name evidence="2" type="ORF">EEDITHA_LOCUS20584</name>
</gene>
<dbReference type="AlphaFoldDB" id="A0AAU9V3B5"/>